<feature type="transmembrane region" description="Helical" evidence="6">
    <location>
        <begin position="527"/>
        <end position="549"/>
    </location>
</feature>
<feature type="domain" description="ABC3 transporter permease C-terminal" evidence="7">
    <location>
        <begin position="60"/>
        <end position="172"/>
    </location>
</feature>
<keyword evidence="9" id="KW-1185">Reference proteome</keyword>
<comment type="subcellular location">
    <subcellularLocation>
        <location evidence="1 6">Cell membrane</location>
        <topology evidence="1 6">Multi-pass membrane protein</topology>
    </subcellularLocation>
</comment>
<dbReference type="Proteomes" id="UP000198897">
    <property type="component" value="Unassembled WGS sequence"/>
</dbReference>
<evidence type="ECO:0000256" key="2">
    <source>
        <dbReference type="ARBA" id="ARBA00022475"/>
    </source>
</evidence>
<evidence type="ECO:0000313" key="9">
    <source>
        <dbReference type="Proteomes" id="UP000198897"/>
    </source>
</evidence>
<feature type="transmembrane region" description="Helical" evidence="6">
    <location>
        <begin position="196"/>
        <end position="218"/>
    </location>
</feature>
<comment type="similarity">
    <text evidence="6">Belongs to the ABC-4 integral membrane protein family.</text>
</comment>
<sequence length="647" mass="72176">MNINQIIFRNLKKNLKNYYLYVFALIFSVALYFAFVTLQYDPAMDSTKGTLKGGAAVRTASVLLIGIVAVFLVYANNIFIKRRSKEIGMFQLIGLTKNRIFRILSAENLIIYFGSLIVGIFLGFAASKLILMILFQITDVETAATLRFSFKAMVQTLGVFGGIYVLIMGMNYLFIQRQTILSLFRTSSKTEGKVGRISLFEIIMGILGLGLIATGYYVSSQLFSGATTSMNSLFGTMIFILASVIIGTYFFYKGSVRFVANIIRKNKQGYMNINEVLSLSSVMFRMKSNAMLLTIITTVSALAIALLSLSYISYYSAENSAGLGAPNDFSFVTEGQAEEFTEKLDGIPYTEEKIDVLRVAINVEDIVEANMEDLGGFDAEEMTLSVIKDTAVEGIDVGQDQTIFTGFYDALQRMMQLEDSGELVFKGKEESFNLNFLGVSRESVLSGYFSGGGMPTAVVDETVYNQLSQDLNPDIQGEYSQYIGINLESEEQVEEADEVFQSLALSNEVGTNSRYATTKNQKQNMGLIMFIVGFLGLTFLITSGCILYFKQMDEGEEERPNYTILRKLGYTNADLLRGIQGKQVFNFGIPLLVGLLHSYFAVQSGWFFFGTELWIPMFIVMGLYTGLYSIFSLLSVLYYKRIIKEAL</sequence>
<dbReference type="PIRSF" id="PIRSF018968">
    <property type="entry name" value="ABC_permease_BceB"/>
    <property type="match status" value="1"/>
</dbReference>
<gene>
    <name evidence="8" type="ORF">SAMN05216353_10426</name>
</gene>
<name>A0A1I2KG34_9BACI</name>
<feature type="transmembrane region" description="Helical" evidence="6">
    <location>
        <begin position="230"/>
        <end position="252"/>
    </location>
</feature>
<feature type="transmembrane region" description="Helical" evidence="6">
    <location>
        <begin position="60"/>
        <end position="80"/>
    </location>
</feature>
<keyword evidence="5 6" id="KW-0472">Membrane</keyword>
<dbReference type="EMBL" id="FOOG01000004">
    <property type="protein sequence ID" value="SFF64197.1"/>
    <property type="molecule type" value="Genomic_DNA"/>
</dbReference>
<dbReference type="Pfam" id="PF02687">
    <property type="entry name" value="FtsX"/>
    <property type="match status" value="1"/>
</dbReference>
<keyword evidence="3 6" id="KW-0812">Transmembrane</keyword>
<feature type="transmembrane region" description="Helical" evidence="6">
    <location>
        <begin position="157"/>
        <end position="175"/>
    </location>
</feature>
<evidence type="ECO:0000256" key="3">
    <source>
        <dbReference type="ARBA" id="ARBA00022692"/>
    </source>
</evidence>
<keyword evidence="6" id="KW-0813">Transport</keyword>
<keyword evidence="2 6" id="KW-1003">Cell membrane</keyword>
<dbReference type="AlphaFoldDB" id="A0A1I2KG34"/>
<feature type="transmembrane region" description="Helical" evidence="6">
    <location>
        <begin position="109"/>
        <end position="137"/>
    </location>
</feature>
<dbReference type="InterPro" id="IPR003838">
    <property type="entry name" value="ABC3_permease_C"/>
</dbReference>
<dbReference type="PANTHER" id="PTHR46795:SF3">
    <property type="entry name" value="ABC TRANSPORTER PERMEASE"/>
    <property type="match status" value="1"/>
</dbReference>
<dbReference type="InterPro" id="IPR027022">
    <property type="entry name" value="ABC_permease_BceB-typ"/>
</dbReference>
<dbReference type="RefSeq" id="WP_089750290.1">
    <property type="nucleotide sequence ID" value="NZ_FOOG01000004.1"/>
</dbReference>
<dbReference type="GO" id="GO:0005886">
    <property type="term" value="C:plasma membrane"/>
    <property type="evidence" value="ECO:0007669"/>
    <property type="project" value="UniProtKB-SubCell"/>
</dbReference>
<keyword evidence="4 6" id="KW-1133">Transmembrane helix</keyword>
<evidence type="ECO:0000313" key="8">
    <source>
        <dbReference type="EMBL" id="SFF64197.1"/>
    </source>
</evidence>
<evidence type="ECO:0000259" key="7">
    <source>
        <dbReference type="Pfam" id="PF02687"/>
    </source>
</evidence>
<evidence type="ECO:0000256" key="4">
    <source>
        <dbReference type="ARBA" id="ARBA00022989"/>
    </source>
</evidence>
<protein>
    <submittedName>
        <fullName evidence="8">Bacitracin transport system permease protein</fullName>
    </submittedName>
</protein>
<reference evidence="9" key="1">
    <citation type="submission" date="2016-10" db="EMBL/GenBank/DDBJ databases">
        <authorList>
            <person name="Varghese N."/>
            <person name="Submissions S."/>
        </authorList>
    </citation>
    <scope>NUCLEOTIDE SEQUENCE [LARGE SCALE GENOMIC DNA]</scope>
    <source>
        <strain evidence="9">FP5</strain>
    </source>
</reference>
<evidence type="ECO:0000256" key="5">
    <source>
        <dbReference type="ARBA" id="ARBA00023136"/>
    </source>
</evidence>
<evidence type="ECO:0000256" key="1">
    <source>
        <dbReference type="ARBA" id="ARBA00004651"/>
    </source>
</evidence>
<feature type="transmembrane region" description="Helical" evidence="6">
    <location>
        <begin position="290"/>
        <end position="312"/>
    </location>
</feature>
<feature type="transmembrane region" description="Helical" evidence="6">
    <location>
        <begin position="584"/>
        <end position="602"/>
    </location>
</feature>
<feature type="transmembrane region" description="Helical" evidence="6">
    <location>
        <begin position="614"/>
        <end position="639"/>
    </location>
</feature>
<accession>A0A1I2KG34</accession>
<dbReference type="InterPro" id="IPR052536">
    <property type="entry name" value="ABC-4_Integral_Memb_Prot"/>
</dbReference>
<organism evidence="8 9">
    <name type="scientific">Halobacillus alkaliphilus</name>
    <dbReference type="NCBI Taxonomy" id="396056"/>
    <lineage>
        <taxon>Bacteria</taxon>
        <taxon>Bacillati</taxon>
        <taxon>Bacillota</taxon>
        <taxon>Bacilli</taxon>
        <taxon>Bacillales</taxon>
        <taxon>Bacillaceae</taxon>
        <taxon>Halobacillus</taxon>
    </lineage>
</organism>
<dbReference type="OrthoDB" id="1705903at2"/>
<evidence type="ECO:0000256" key="6">
    <source>
        <dbReference type="PIRNR" id="PIRNR018968"/>
    </source>
</evidence>
<dbReference type="PANTHER" id="PTHR46795">
    <property type="entry name" value="ABC TRANSPORTER PERMEASE-RELATED-RELATED"/>
    <property type="match status" value="1"/>
</dbReference>
<feature type="transmembrane region" description="Helical" evidence="6">
    <location>
        <begin position="18"/>
        <end position="40"/>
    </location>
</feature>
<dbReference type="GO" id="GO:0055085">
    <property type="term" value="P:transmembrane transport"/>
    <property type="evidence" value="ECO:0007669"/>
    <property type="project" value="UniProtKB-UniRule"/>
</dbReference>
<proteinExistence type="inferred from homology"/>